<feature type="compositionally biased region" description="Basic residues" evidence="1">
    <location>
        <begin position="1"/>
        <end position="11"/>
    </location>
</feature>
<feature type="compositionally biased region" description="Basic residues" evidence="1">
    <location>
        <begin position="33"/>
        <end position="49"/>
    </location>
</feature>
<feature type="compositionally biased region" description="Low complexity" evidence="1">
    <location>
        <begin position="20"/>
        <end position="32"/>
    </location>
</feature>
<gene>
    <name evidence="2" type="ORF">PCOR1329_LOCUS10427</name>
</gene>
<accession>A0ABN9QEK0</accession>
<feature type="region of interest" description="Disordered" evidence="1">
    <location>
        <begin position="1"/>
        <end position="59"/>
    </location>
</feature>
<name>A0ABN9QEK0_9DINO</name>
<feature type="non-terminal residue" evidence="2">
    <location>
        <position position="146"/>
    </location>
</feature>
<feature type="non-terminal residue" evidence="2">
    <location>
        <position position="1"/>
    </location>
</feature>
<organism evidence="2 3">
    <name type="scientific">Prorocentrum cordatum</name>
    <dbReference type="NCBI Taxonomy" id="2364126"/>
    <lineage>
        <taxon>Eukaryota</taxon>
        <taxon>Sar</taxon>
        <taxon>Alveolata</taxon>
        <taxon>Dinophyceae</taxon>
        <taxon>Prorocentrales</taxon>
        <taxon>Prorocentraceae</taxon>
        <taxon>Prorocentrum</taxon>
    </lineage>
</organism>
<evidence type="ECO:0000256" key="1">
    <source>
        <dbReference type="SAM" id="MobiDB-lite"/>
    </source>
</evidence>
<proteinExistence type="predicted"/>
<feature type="region of interest" description="Disordered" evidence="1">
    <location>
        <begin position="73"/>
        <end position="146"/>
    </location>
</feature>
<dbReference type="Proteomes" id="UP001189429">
    <property type="component" value="Unassembled WGS sequence"/>
</dbReference>
<evidence type="ECO:0000313" key="3">
    <source>
        <dbReference type="Proteomes" id="UP001189429"/>
    </source>
</evidence>
<reference evidence="2" key="1">
    <citation type="submission" date="2023-10" db="EMBL/GenBank/DDBJ databases">
        <authorList>
            <person name="Chen Y."/>
            <person name="Shah S."/>
            <person name="Dougan E. K."/>
            <person name="Thang M."/>
            <person name="Chan C."/>
        </authorList>
    </citation>
    <scope>NUCLEOTIDE SEQUENCE [LARGE SCALE GENOMIC DNA]</scope>
</reference>
<feature type="compositionally biased region" description="Basic residues" evidence="1">
    <location>
        <begin position="89"/>
        <end position="98"/>
    </location>
</feature>
<comment type="caution">
    <text evidence="2">The sequence shown here is derived from an EMBL/GenBank/DDBJ whole genome shotgun (WGS) entry which is preliminary data.</text>
</comment>
<keyword evidence="3" id="KW-1185">Reference proteome</keyword>
<dbReference type="EMBL" id="CAUYUJ010002958">
    <property type="protein sequence ID" value="CAK0803140.1"/>
    <property type="molecule type" value="Genomic_DNA"/>
</dbReference>
<evidence type="ECO:0000313" key="2">
    <source>
        <dbReference type="EMBL" id="CAK0803140.1"/>
    </source>
</evidence>
<sequence length="146" mass="15280">GGVLRSARRPPRGAVQDASARATPCVPPACRRPAPRARRAPRRPGRWRRGPACGTRAGLPAGVSRAFAPLLSIGRSGAPSSPSLPFLRRPPRGGRGRVARILSSRLHRAPTEGLPPTTQGRAGPRRKSAAARGRSTRVECAGAVPS</sequence>
<protein>
    <submittedName>
        <fullName evidence="2">Uncharacterized protein</fullName>
    </submittedName>
</protein>